<reference evidence="2" key="2">
    <citation type="journal article" date="2024" name="Plant">
        <title>Genomic evolution and insights into agronomic trait innovations of Sesamum species.</title>
        <authorList>
            <person name="Miao H."/>
            <person name="Wang L."/>
            <person name="Qu L."/>
            <person name="Liu H."/>
            <person name="Sun Y."/>
            <person name="Le M."/>
            <person name="Wang Q."/>
            <person name="Wei S."/>
            <person name="Zheng Y."/>
            <person name="Lin W."/>
            <person name="Duan Y."/>
            <person name="Cao H."/>
            <person name="Xiong S."/>
            <person name="Wang X."/>
            <person name="Wei L."/>
            <person name="Li C."/>
            <person name="Ma Q."/>
            <person name="Ju M."/>
            <person name="Zhao R."/>
            <person name="Li G."/>
            <person name="Mu C."/>
            <person name="Tian Q."/>
            <person name="Mei H."/>
            <person name="Zhang T."/>
            <person name="Gao T."/>
            <person name="Zhang H."/>
        </authorList>
    </citation>
    <scope>NUCLEOTIDE SEQUENCE</scope>
    <source>
        <strain evidence="2">KEN1</strain>
    </source>
</reference>
<sequence>MAHFHRLREFCRYTFWRSLRSKAIGRHSPGEGGVGEVQGDPFQSRKYYIEAVRKGQKRSSDETPKEAPSCKWGKDGELEKDPEASRGRPLRFNRRKSF</sequence>
<feature type="region of interest" description="Disordered" evidence="1">
    <location>
        <begin position="53"/>
        <end position="98"/>
    </location>
</feature>
<organism evidence="2">
    <name type="scientific">Sesamum latifolium</name>
    <dbReference type="NCBI Taxonomy" id="2727402"/>
    <lineage>
        <taxon>Eukaryota</taxon>
        <taxon>Viridiplantae</taxon>
        <taxon>Streptophyta</taxon>
        <taxon>Embryophyta</taxon>
        <taxon>Tracheophyta</taxon>
        <taxon>Spermatophyta</taxon>
        <taxon>Magnoliopsida</taxon>
        <taxon>eudicotyledons</taxon>
        <taxon>Gunneridae</taxon>
        <taxon>Pentapetalae</taxon>
        <taxon>asterids</taxon>
        <taxon>lamiids</taxon>
        <taxon>Lamiales</taxon>
        <taxon>Pedaliaceae</taxon>
        <taxon>Sesamum</taxon>
    </lineage>
</organism>
<dbReference type="AlphaFoldDB" id="A0AAW2WVU2"/>
<name>A0AAW2WVU2_9LAMI</name>
<protein>
    <submittedName>
        <fullName evidence="2">Uncharacterized protein</fullName>
    </submittedName>
</protein>
<feature type="compositionally biased region" description="Basic residues" evidence="1">
    <location>
        <begin position="88"/>
        <end position="98"/>
    </location>
</feature>
<proteinExistence type="predicted"/>
<gene>
    <name evidence="2" type="ORF">Slati_1682700</name>
</gene>
<evidence type="ECO:0000256" key="1">
    <source>
        <dbReference type="SAM" id="MobiDB-lite"/>
    </source>
</evidence>
<dbReference type="EMBL" id="JACGWN010000006">
    <property type="protein sequence ID" value="KAL0445548.1"/>
    <property type="molecule type" value="Genomic_DNA"/>
</dbReference>
<comment type="caution">
    <text evidence="2">The sequence shown here is derived from an EMBL/GenBank/DDBJ whole genome shotgun (WGS) entry which is preliminary data.</text>
</comment>
<evidence type="ECO:0000313" key="2">
    <source>
        <dbReference type="EMBL" id="KAL0445548.1"/>
    </source>
</evidence>
<feature type="compositionally biased region" description="Basic and acidic residues" evidence="1">
    <location>
        <begin position="53"/>
        <end position="65"/>
    </location>
</feature>
<feature type="compositionally biased region" description="Basic and acidic residues" evidence="1">
    <location>
        <begin position="72"/>
        <end position="86"/>
    </location>
</feature>
<accession>A0AAW2WVU2</accession>
<reference evidence="2" key="1">
    <citation type="submission" date="2020-06" db="EMBL/GenBank/DDBJ databases">
        <authorList>
            <person name="Li T."/>
            <person name="Hu X."/>
            <person name="Zhang T."/>
            <person name="Song X."/>
            <person name="Zhang H."/>
            <person name="Dai N."/>
            <person name="Sheng W."/>
            <person name="Hou X."/>
            <person name="Wei L."/>
        </authorList>
    </citation>
    <scope>NUCLEOTIDE SEQUENCE</scope>
    <source>
        <strain evidence="2">KEN1</strain>
        <tissue evidence="2">Leaf</tissue>
    </source>
</reference>